<reference evidence="1" key="1">
    <citation type="submission" date="2023-07" db="EMBL/GenBank/DDBJ databases">
        <title>Genomic Encyclopedia of Type Strains, Phase IV (KMG-IV): sequencing the most valuable type-strain genomes for metagenomic binning, comparative biology and taxonomic classification.</title>
        <authorList>
            <person name="Goeker M."/>
        </authorList>
    </citation>
    <scope>NUCLEOTIDE SEQUENCE</scope>
    <source>
        <strain evidence="1">DSM 23947</strain>
    </source>
</reference>
<keyword evidence="2" id="KW-1185">Reference proteome</keyword>
<protein>
    <submittedName>
        <fullName evidence="1">Uncharacterized protein</fullName>
    </submittedName>
</protein>
<dbReference type="Proteomes" id="UP001237207">
    <property type="component" value="Unassembled WGS sequence"/>
</dbReference>
<gene>
    <name evidence="1" type="ORF">J2S13_001006</name>
</gene>
<sequence length="50" mass="5920">MVKTFTFGCLQKLLMKNIRKEFFCFFMVFVQKCVGNIQKPKEQAQILSEV</sequence>
<name>A0AAJ1T4E7_9BACI</name>
<evidence type="ECO:0000313" key="1">
    <source>
        <dbReference type="EMBL" id="MDQ0214610.1"/>
    </source>
</evidence>
<dbReference type="EMBL" id="JAUSUC010000008">
    <property type="protein sequence ID" value="MDQ0214610.1"/>
    <property type="molecule type" value="Genomic_DNA"/>
</dbReference>
<organism evidence="1 2">
    <name type="scientific">Oikeobacillus pervagus</name>
    <dbReference type="NCBI Taxonomy" id="1325931"/>
    <lineage>
        <taxon>Bacteria</taxon>
        <taxon>Bacillati</taxon>
        <taxon>Bacillota</taxon>
        <taxon>Bacilli</taxon>
        <taxon>Bacillales</taxon>
        <taxon>Bacillaceae</taxon>
        <taxon>Oikeobacillus</taxon>
    </lineage>
</organism>
<evidence type="ECO:0000313" key="2">
    <source>
        <dbReference type="Proteomes" id="UP001237207"/>
    </source>
</evidence>
<proteinExistence type="predicted"/>
<accession>A0AAJ1T4E7</accession>
<comment type="caution">
    <text evidence="1">The sequence shown here is derived from an EMBL/GenBank/DDBJ whole genome shotgun (WGS) entry which is preliminary data.</text>
</comment>
<dbReference type="AlphaFoldDB" id="A0AAJ1T4E7"/>